<gene>
    <name evidence="2" type="ORF">FN846DRAFT_911614</name>
</gene>
<dbReference type="InParanoid" id="A0A5J5EIN5"/>
<protein>
    <submittedName>
        <fullName evidence="2">Uncharacterized protein</fullName>
    </submittedName>
</protein>
<name>A0A5J5EIN5_9PEZI</name>
<feature type="region of interest" description="Disordered" evidence="1">
    <location>
        <begin position="306"/>
        <end position="325"/>
    </location>
</feature>
<accession>A0A5J5EIN5</accession>
<sequence>MEGTLNALVTRVGNVEQAVKPEVLAEIIKQNTNPTNTGSVMTREWPKRKVDSMDASLNAGATRVATSNIPSIRRFCDRSSSKTPILAVVWAAKAHIRATPPSRSTRCSSAHGITLPRDVPPQEGVARWEGEHRAITGPERAVPAIVLRPPQRIDGTGDGNMVRCPRRKPHFADNDGRPQALKGVQRRVFMEKVYAYVTVDVSRGFSPICADRPNNRVVSKINQAGKSEEKKRGNAKTKVWSVPTLKNHFNMVHGWSLHCPFCASDRRVLCSKASPPSGTISKLTGGNGDSPWDGEMDSYLRLHFEQSSTEQYRRDSEDGQDGDEL</sequence>
<feature type="region of interest" description="Disordered" evidence="1">
    <location>
        <begin position="274"/>
        <end position="296"/>
    </location>
</feature>
<feature type="compositionally biased region" description="Polar residues" evidence="1">
    <location>
        <begin position="274"/>
        <end position="284"/>
    </location>
</feature>
<organism evidence="2 3">
    <name type="scientific">Sphaerosporella brunnea</name>
    <dbReference type="NCBI Taxonomy" id="1250544"/>
    <lineage>
        <taxon>Eukaryota</taxon>
        <taxon>Fungi</taxon>
        <taxon>Dikarya</taxon>
        <taxon>Ascomycota</taxon>
        <taxon>Pezizomycotina</taxon>
        <taxon>Pezizomycetes</taxon>
        <taxon>Pezizales</taxon>
        <taxon>Pyronemataceae</taxon>
        <taxon>Sphaerosporella</taxon>
    </lineage>
</organism>
<evidence type="ECO:0000256" key="1">
    <source>
        <dbReference type="SAM" id="MobiDB-lite"/>
    </source>
</evidence>
<evidence type="ECO:0000313" key="3">
    <source>
        <dbReference type="Proteomes" id="UP000326924"/>
    </source>
</evidence>
<comment type="caution">
    <text evidence="2">The sequence shown here is derived from an EMBL/GenBank/DDBJ whole genome shotgun (WGS) entry which is preliminary data.</text>
</comment>
<keyword evidence="3" id="KW-1185">Reference proteome</keyword>
<dbReference type="EMBL" id="VXIS01000256">
    <property type="protein sequence ID" value="KAA8895582.1"/>
    <property type="molecule type" value="Genomic_DNA"/>
</dbReference>
<dbReference type="Proteomes" id="UP000326924">
    <property type="component" value="Unassembled WGS sequence"/>
</dbReference>
<proteinExistence type="predicted"/>
<dbReference type="AlphaFoldDB" id="A0A5J5EIN5"/>
<reference evidence="2 3" key="1">
    <citation type="submission" date="2019-09" db="EMBL/GenBank/DDBJ databases">
        <title>Draft genome of the ectomycorrhizal ascomycete Sphaerosporella brunnea.</title>
        <authorList>
            <consortium name="DOE Joint Genome Institute"/>
            <person name="Benucci G.M."/>
            <person name="Marozzi G."/>
            <person name="Antonielli L."/>
            <person name="Sanchez S."/>
            <person name="Marco P."/>
            <person name="Wang X."/>
            <person name="Falini L.B."/>
            <person name="Barry K."/>
            <person name="Haridas S."/>
            <person name="Lipzen A."/>
            <person name="Labutti K."/>
            <person name="Grigoriev I.V."/>
            <person name="Murat C."/>
            <person name="Martin F."/>
            <person name="Albertini E."/>
            <person name="Donnini D."/>
            <person name="Bonito G."/>
        </authorList>
    </citation>
    <scope>NUCLEOTIDE SEQUENCE [LARGE SCALE GENOMIC DNA]</scope>
    <source>
        <strain evidence="2 3">Sb_GMNB300</strain>
    </source>
</reference>
<evidence type="ECO:0000313" key="2">
    <source>
        <dbReference type="EMBL" id="KAA8895582.1"/>
    </source>
</evidence>
<feature type="region of interest" description="Disordered" evidence="1">
    <location>
        <begin position="100"/>
        <end position="122"/>
    </location>
</feature>